<organism evidence="1 2">
    <name type="scientific">Pedobacter soli</name>
    <dbReference type="NCBI Taxonomy" id="390242"/>
    <lineage>
        <taxon>Bacteria</taxon>
        <taxon>Pseudomonadati</taxon>
        <taxon>Bacteroidota</taxon>
        <taxon>Sphingobacteriia</taxon>
        <taxon>Sphingobacteriales</taxon>
        <taxon>Sphingobacteriaceae</taxon>
        <taxon>Pedobacter</taxon>
    </lineage>
</organism>
<dbReference type="EMBL" id="FMZH01000001">
    <property type="protein sequence ID" value="SDC26686.1"/>
    <property type="molecule type" value="Genomic_DNA"/>
</dbReference>
<dbReference type="PANTHER" id="PTHR34849">
    <property type="entry name" value="SSL5025 PROTEIN"/>
    <property type="match status" value="1"/>
</dbReference>
<dbReference type="AlphaFoldDB" id="A0A1G6K8Q0"/>
<dbReference type="STRING" id="390242.SAMN04488024_101677"/>
<protein>
    <submittedName>
        <fullName evidence="1">Uncharacterized conserved protein, DUF433 family</fullName>
    </submittedName>
</protein>
<name>A0A1G6K8Q0_9SPHI</name>
<proteinExistence type="predicted"/>
<accession>A0A1G6K8Q0</accession>
<dbReference type="Proteomes" id="UP000199455">
    <property type="component" value="Unassembled WGS sequence"/>
</dbReference>
<dbReference type="RefSeq" id="WP_090764477.1">
    <property type="nucleotide sequence ID" value="NZ_FMZH01000001.1"/>
</dbReference>
<gene>
    <name evidence="1" type="ORF">SAMN04488024_101677</name>
</gene>
<dbReference type="SUPFAM" id="SSF46689">
    <property type="entry name" value="Homeodomain-like"/>
    <property type="match status" value="1"/>
</dbReference>
<dbReference type="Pfam" id="PF04255">
    <property type="entry name" value="DUF433"/>
    <property type="match status" value="1"/>
</dbReference>
<dbReference type="InterPro" id="IPR007367">
    <property type="entry name" value="DUF433"/>
</dbReference>
<sequence>MADEEKKLLERITIIPGLMGGKPTIRGNRFTVIDILELLSSGMTKEEILEEHPILESEDIKAALLFSAKQLRDDYIYE</sequence>
<evidence type="ECO:0000313" key="2">
    <source>
        <dbReference type="Proteomes" id="UP000199455"/>
    </source>
</evidence>
<dbReference type="InterPro" id="IPR036388">
    <property type="entry name" value="WH-like_DNA-bd_sf"/>
</dbReference>
<evidence type="ECO:0000313" key="1">
    <source>
        <dbReference type="EMBL" id="SDC26686.1"/>
    </source>
</evidence>
<dbReference type="PANTHER" id="PTHR34849:SF3">
    <property type="entry name" value="SSR2962 PROTEIN"/>
    <property type="match status" value="1"/>
</dbReference>
<dbReference type="Gene3D" id="1.10.10.10">
    <property type="entry name" value="Winged helix-like DNA-binding domain superfamily/Winged helix DNA-binding domain"/>
    <property type="match status" value="1"/>
</dbReference>
<keyword evidence="2" id="KW-1185">Reference proteome</keyword>
<reference evidence="2" key="1">
    <citation type="submission" date="2016-10" db="EMBL/GenBank/DDBJ databases">
        <authorList>
            <person name="Varghese N."/>
            <person name="Submissions S."/>
        </authorList>
    </citation>
    <scope>NUCLEOTIDE SEQUENCE [LARGE SCALE GENOMIC DNA]</scope>
    <source>
        <strain evidence="2">DSM 18609</strain>
    </source>
</reference>
<dbReference type="InterPro" id="IPR009057">
    <property type="entry name" value="Homeodomain-like_sf"/>
</dbReference>